<accession>A0A5K1I844</accession>
<feature type="transmembrane region" description="Helical" evidence="5">
    <location>
        <begin position="98"/>
        <end position="116"/>
    </location>
</feature>
<dbReference type="EMBL" id="CABVOU010000039">
    <property type="protein sequence ID" value="VVZ96661.1"/>
    <property type="molecule type" value="Genomic_DNA"/>
</dbReference>
<comment type="subcellular location">
    <subcellularLocation>
        <location evidence="1">Membrane</location>
        <topology evidence="1">Multi-pass membrane protein</topology>
    </subcellularLocation>
</comment>
<name>A0A5K1I844_9GAMM</name>
<feature type="domain" description="O-antigen ligase-related" evidence="6">
    <location>
        <begin position="208"/>
        <end position="350"/>
    </location>
</feature>
<keyword evidence="3 5" id="KW-1133">Transmembrane helix</keyword>
<dbReference type="InterPro" id="IPR007016">
    <property type="entry name" value="O-antigen_ligase-rel_domated"/>
</dbReference>
<evidence type="ECO:0000256" key="1">
    <source>
        <dbReference type="ARBA" id="ARBA00004141"/>
    </source>
</evidence>
<feature type="domain" description="Protein glycosylation ligase" evidence="8">
    <location>
        <begin position="165"/>
        <end position="189"/>
    </location>
</feature>
<dbReference type="Pfam" id="PF15864">
    <property type="entry name" value="PglL_A"/>
    <property type="match status" value="1"/>
</dbReference>
<feature type="domain" description="Virulence factor membrane-bound polymerase C-terminal" evidence="7">
    <location>
        <begin position="378"/>
        <end position="554"/>
    </location>
</feature>
<dbReference type="InterPro" id="IPR051533">
    <property type="entry name" value="WaaL-like"/>
</dbReference>
<dbReference type="RefSeq" id="WP_192576512.1">
    <property type="nucleotide sequence ID" value="NZ_CABVOU010000039.1"/>
</dbReference>
<proteinExistence type="predicted"/>
<feature type="transmembrane region" description="Helical" evidence="5">
    <location>
        <begin position="196"/>
        <end position="215"/>
    </location>
</feature>
<evidence type="ECO:0000256" key="5">
    <source>
        <dbReference type="SAM" id="Phobius"/>
    </source>
</evidence>
<evidence type="ECO:0000256" key="2">
    <source>
        <dbReference type="ARBA" id="ARBA00022692"/>
    </source>
</evidence>
<evidence type="ECO:0000256" key="4">
    <source>
        <dbReference type="ARBA" id="ARBA00023136"/>
    </source>
</evidence>
<feature type="transmembrane region" description="Helical" evidence="5">
    <location>
        <begin position="371"/>
        <end position="389"/>
    </location>
</feature>
<keyword evidence="10" id="KW-1185">Reference proteome</keyword>
<dbReference type="GO" id="GO:0016020">
    <property type="term" value="C:membrane"/>
    <property type="evidence" value="ECO:0007669"/>
    <property type="project" value="UniProtKB-SubCell"/>
</dbReference>
<feature type="transmembrane region" description="Helical" evidence="5">
    <location>
        <begin position="221"/>
        <end position="238"/>
    </location>
</feature>
<dbReference type="AlphaFoldDB" id="A0A5K1I844"/>
<evidence type="ECO:0000259" key="8">
    <source>
        <dbReference type="Pfam" id="PF15864"/>
    </source>
</evidence>
<evidence type="ECO:0000313" key="9">
    <source>
        <dbReference type="EMBL" id="VVZ96661.1"/>
    </source>
</evidence>
<feature type="transmembrane region" description="Helical" evidence="5">
    <location>
        <begin position="340"/>
        <end position="364"/>
    </location>
</feature>
<sequence length="578" mass="64185">MDTASAPNRRLIAWLIGMALFTFVVLLHLSFPNIGGSGLQMPFNATVWMGFVLMTAIALWPAAHGVIRYSPFHQGLGLLLLAFWLPFAWSWNEASLMALPRMLTVTAGALLLLGLAQPGLTRRDWWWIGMAILAGALLETAYALGQYYFLGPGLWINYDPEYGRPFGIFQQPNPLASFLVTGLAVSVWLMREARGWPGLAITGLAPLFIPLAVLLTYSRTGWLAFVIVVPLLLAYLLLTSRRHFLLWGGLLAAGCLLAAIGWMTIEAEDVARSGTSLGTPGIRLGIYAHGIDMILQKPFTGWGYGRFQHDFIHSLAEARAADPAVDLVITTNMAHPHNELLQWGIEGGLLPVLAMLGLGGYVAWRILTSGLGAERLLLVCLPLPLLLHSMTELPFYHSIAHFLAFLLLLGFVVSRTETFRERDFRYTFSIRIGAFLATPLLLLFFATHLHTLFKVADHVYGITSKPEPLAAIINPFGMYRQLEFIQMSRQVDAAAAIGFDGPIVEYAQWAEERKALIPRPELYYNLRLAYRALGDADAIERVEAEAEWLYPSFQAMYEKKPPSDTVEMMPPGLSDISR</sequence>
<feature type="transmembrane region" description="Helical" evidence="5">
    <location>
        <begin position="245"/>
        <end position="265"/>
    </location>
</feature>
<feature type="transmembrane region" description="Helical" evidence="5">
    <location>
        <begin position="395"/>
        <end position="414"/>
    </location>
</feature>
<feature type="transmembrane region" description="Helical" evidence="5">
    <location>
        <begin position="12"/>
        <end position="31"/>
    </location>
</feature>
<protein>
    <submittedName>
        <fullName evidence="9">O-Antigen ligase</fullName>
    </submittedName>
</protein>
<organism evidence="9 10">
    <name type="scientific">Halomonas lysinitropha</name>
    <dbReference type="NCBI Taxonomy" id="2607506"/>
    <lineage>
        <taxon>Bacteria</taxon>
        <taxon>Pseudomonadati</taxon>
        <taxon>Pseudomonadota</taxon>
        <taxon>Gammaproteobacteria</taxon>
        <taxon>Oceanospirillales</taxon>
        <taxon>Halomonadaceae</taxon>
        <taxon>Halomonas</taxon>
    </lineage>
</organism>
<feature type="transmembrane region" description="Helical" evidence="5">
    <location>
        <begin position="75"/>
        <end position="92"/>
    </location>
</feature>
<dbReference type="PANTHER" id="PTHR37422:SF21">
    <property type="entry name" value="EXOQ-LIKE PROTEIN"/>
    <property type="match status" value="1"/>
</dbReference>
<dbReference type="Pfam" id="PF04932">
    <property type="entry name" value="Wzy_C"/>
    <property type="match status" value="1"/>
</dbReference>
<evidence type="ECO:0000256" key="3">
    <source>
        <dbReference type="ARBA" id="ARBA00022989"/>
    </source>
</evidence>
<evidence type="ECO:0000259" key="6">
    <source>
        <dbReference type="Pfam" id="PF04932"/>
    </source>
</evidence>
<evidence type="ECO:0000313" key="10">
    <source>
        <dbReference type="Proteomes" id="UP000326725"/>
    </source>
</evidence>
<keyword evidence="4 5" id="KW-0472">Membrane</keyword>
<feature type="transmembrane region" description="Helical" evidence="5">
    <location>
        <begin position="43"/>
        <end position="63"/>
    </location>
</feature>
<dbReference type="InterPro" id="IPR031726">
    <property type="entry name" value="PglL_A"/>
</dbReference>
<reference evidence="9 10" key="1">
    <citation type="submission" date="2019-09" db="EMBL/GenBank/DDBJ databases">
        <authorList>
            <person name="Criscuolo A."/>
        </authorList>
    </citation>
    <scope>NUCLEOTIDE SEQUENCE [LARGE SCALE GENOMIC DNA]</scope>
    <source>
        <strain evidence="10">3(2)</strain>
    </source>
</reference>
<feature type="transmembrane region" description="Helical" evidence="5">
    <location>
        <begin position="125"/>
        <end position="149"/>
    </location>
</feature>
<feature type="transmembrane region" description="Helical" evidence="5">
    <location>
        <begin position="426"/>
        <end position="446"/>
    </location>
</feature>
<feature type="transmembrane region" description="Helical" evidence="5">
    <location>
        <begin position="169"/>
        <end position="189"/>
    </location>
</feature>
<dbReference type="PANTHER" id="PTHR37422">
    <property type="entry name" value="TEICHURONIC ACID BIOSYNTHESIS PROTEIN TUAE"/>
    <property type="match status" value="1"/>
</dbReference>
<dbReference type="Proteomes" id="UP000326725">
    <property type="component" value="Unassembled WGS sequence"/>
</dbReference>
<dbReference type="GO" id="GO:0016874">
    <property type="term" value="F:ligase activity"/>
    <property type="evidence" value="ECO:0007669"/>
    <property type="project" value="UniProtKB-KW"/>
</dbReference>
<evidence type="ECO:0000259" key="7">
    <source>
        <dbReference type="Pfam" id="PF11846"/>
    </source>
</evidence>
<gene>
    <name evidence="9" type="ORF">HALO32_02764</name>
</gene>
<keyword evidence="9" id="KW-0436">Ligase</keyword>
<keyword evidence="2 5" id="KW-0812">Transmembrane</keyword>
<dbReference type="InterPro" id="IPR021797">
    <property type="entry name" value="Wzy_C_2"/>
</dbReference>
<dbReference type="Pfam" id="PF11846">
    <property type="entry name" value="Wzy_C_2"/>
    <property type="match status" value="1"/>
</dbReference>